<evidence type="ECO:0000313" key="2">
    <source>
        <dbReference type="Proteomes" id="UP000249334"/>
    </source>
</evidence>
<accession>A0ABX9CB79</accession>
<organism evidence="1 2">
    <name type="scientific">Micromonospora saelicesensis</name>
    <dbReference type="NCBI Taxonomy" id="285676"/>
    <lineage>
        <taxon>Bacteria</taxon>
        <taxon>Bacillati</taxon>
        <taxon>Actinomycetota</taxon>
        <taxon>Actinomycetes</taxon>
        <taxon>Micromonosporales</taxon>
        <taxon>Micromonosporaceae</taxon>
        <taxon>Micromonospora</taxon>
    </lineage>
</organism>
<dbReference type="EMBL" id="PXXW01000055">
    <property type="protein sequence ID" value="RAN92661.1"/>
    <property type="molecule type" value="Genomic_DNA"/>
</dbReference>
<evidence type="ECO:0000313" key="1">
    <source>
        <dbReference type="EMBL" id="RAN92661.1"/>
    </source>
</evidence>
<comment type="caution">
    <text evidence="1">The sequence shown here is derived from an EMBL/GenBank/DDBJ whole genome shotgun (WGS) entry which is preliminary data.</text>
</comment>
<dbReference type="Proteomes" id="UP000249334">
    <property type="component" value="Unassembled WGS sequence"/>
</dbReference>
<reference evidence="1 2" key="1">
    <citation type="submission" date="2018-03" db="EMBL/GenBank/DDBJ databases">
        <title>Genomic framework for the identification of Micromonospora saelicesensis and Micromonospora noduli.</title>
        <authorList>
            <person name="Riesco R."/>
            <person name="Trujillo M.E."/>
        </authorList>
    </citation>
    <scope>NUCLEOTIDE SEQUENCE [LARGE SCALE GENOMIC DNA]</scope>
    <source>
        <strain evidence="1 2">GAR05</strain>
    </source>
</reference>
<proteinExistence type="predicted"/>
<sequence>MGMPVRVTGSAQLHKVMQVLKETGNKGLGKGMAAGFRMATAPLGPAVSAEVPKAMPSGYAPVLSRSLQFKTQARAFKHVARVTWRVYGDGQQERRDVPALNRGLLRHPLYGNRQWWIDQKVRKGFVDRPLDRLGVDVRREMNKVIDQVADKIARG</sequence>
<protein>
    <submittedName>
        <fullName evidence="1">Uncharacterized protein</fullName>
    </submittedName>
</protein>
<name>A0ABX9CB79_9ACTN</name>
<gene>
    <name evidence="1" type="ORF">GAR05_06153</name>
</gene>
<keyword evidence="2" id="KW-1185">Reference proteome</keyword>